<dbReference type="Proteomes" id="UP000663850">
    <property type="component" value="Unassembled WGS sequence"/>
</dbReference>
<comment type="caution">
    <text evidence="2">The sequence shown here is derived from an EMBL/GenBank/DDBJ whole genome shotgun (WGS) entry which is preliminary data.</text>
</comment>
<dbReference type="AlphaFoldDB" id="A0A8H3GF58"/>
<sequence>MTMAAKVTRVHTLIGMERQSTPVQLTAHGLLFIPSGRSPFCLLPTMPSPSPRPSGTVNAEPYRSTGLQGPRDTVLHVRYASFNTFSETGCCDWCARPARRTLETSRCSG</sequence>
<feature type="region of interest" description="Disordered" evidence="1">
    <location>
        <begin position="43"/>
        <end position="67"/>
    </location>
</feature>
<evidence type="ECO:0000313" key="3">
    <source>
        <dbReference type="Proteomes" id="UP000663850"/>
    </source>
</evidence>
<protein>
    <submittedName>
        <fullName evidence="2">Uncharacterized protein</fullName>
    </submittedName>
</protein>
<proteinExistence type="predicted"/>
<name>A0A8H3GF58_9AGAM</name>
<gene>
    <name evidence="2" type="ORF">RDB_LOCUS39976</name>
</gene>
<accession>A0A8H3GF58</accession>
<evidence type="ECO:0000256" key="1">
    <source>
        <dbReference type="SAM" id="MobiDB-lite"/>
    </source>
</evidence>
<reference evidence="2" key="1">
    <citation type="submission" date="2021-01" db="EMBL/GenBank/DDBJ databases">
        <authorList>
            <person name="Kaushik A."/>
        </authorList>
    </citation>
    <scope>NUCLEOTIDE SEQUENCE</scope>
    <source>
        <strain evidence="2">Type strain: AG8-Rh-89/</strain>
    </source>
</reference>
<evidence type="ECO:0000313" key="2">
    <source>
        <dbReference type="EMBL" id="CAE6449850.1"/>
    </source>
</evidence>
<organism evidence="2 3">
    <name type="scientific">Rhizoctonia solani</name>
    <dbReference type="NCBI Taxonomy" id="456999"/>
    <lineage>
        <taxon>Eukaryota</taxon>
        <taxon>Fungi</taxon>
        <taxon>Dikarya</taxon>
        <taxon>Basidiomycota</taxon>
        <taxon>Agaricomycotina</taxon>
        <taxon>Agaricomycetes</taxon>
        <taxon>Cantharellales</taxon>
        <taxon>Ceratobasidiaceae</taxon>
        <taxon>Rhizoctonia</taxon>
    </lineage>
</organism>
<dbReference type="EMBL" id="CAJMWZ010002125">
    <property type="protein sequence ID" value="CAE6449850.1"/>
    <property type="molecule type" value="Genomic_DNA"/>
</dbReference>